<dbReference type="Proteomes" id="UP001652580">
    <property type="component" value="Chromosome 15"/>
</dbReference>
<feature type="compositionally biased region" description="Basic and acidic residues" evidence="1">
    <location>
        <begin position="395"/>
        <end position="406"/>
    </location>
</feature>
<feature type="region of interest" description="Disordered" evidence="1">
    <location>
        <begin position="386"/>
        <end position="406"/>
    </location>
</feature>
<dbReference type="RefSeq" id="XP_057385672.1">
    <property type="nucleotide sequence ID" value="XM_057529689.1"/>
</dbReference>
<accession>A0ABM3S750</accession>
<proteinExistence type="predicted"/>
<keyword evidence="2" id="KW-1185">Reference proteome</keyword>
<dbReference type="GeneID" id="103000838"/>
<name>A0ABM3S750_BALAC</name>
<sequence>MFISALFTCSQFSQNHLPPPQLGSLSSRIPQAYLGDIASLVPDHHKEENITIKVATNLQCVKNAISAKLNKVKCNKTRSACTSLFVPDTAQKRVGTGGVCGSGCVLWTELCPPRTHVEALTPNVTISGDRVYRRYLRLKEERDHCLFPPSEDREVTIYEPGRQSSPGTESAGTLILDFLPPEAEGCESSPYSEPHLGRPRAGEFSIRHPHGRILNHCATREVLPIYFSFNLLAAGKRQIKFQMLGGSRCKQWLSPASLLIDVSKSGQRCEDYITHNASSGTPTRPRSRARRRLSLWSLLTVPLLRSKGFGPRFWPAEPSTCAVPLPSQPAAPGLPRTPPRVSALPVSAGAGAGSQLELLSAALARRSLVCARPRSPLFLQLRGRDGRAAQPGIPDPHKTLELERPW</sequence>
<evidence type="ECO:0000313" key="3">
    <source>
        <dbReference type="RefSeq" id="XP_057385672.1"/>
    </source>
</evidence>
<organism evidence="2 3">
    <name type="scientific">Balaenoptera acutorostrata</name>
    <name type="common">Common minke whale</name>
    <name type="synonym">Balaena rostrata</name>
    <dbReference type="NCBI Taxonomy" id="9767"/>
    <lineage>
        <taxon>Eukaryota</taxon>
        <taxon>Metazoa</taxon>
        <taxon>Chordata</taxon>
        <taxon>Craniata</taxon>
        <taxon>Vertebrata</taxon>
        <taxon>Euteleostomi</taxon>
        <taxon>Mammalia</taxon>
        <taxon>Eutheria</taxon>
        <taxon>Laurasiatheria</taxon>
        <taxon>Artiodactyla</taxon>
        <taxon>Whippomorpha</taxon>
        <taxon>Cetacea</taxon>
        <taxon>Mysticeti</taxon>
        <taxon>Balaenopteridae</taxon>
        <taxon>Balaenoptera</taxon>
    </lineage>
</organism>
<reference evidence="3" key="1">
    <citation type="submission" date="2025-08" db="UniProtKB">
        <authorList>
            <consortium name="RefSeq"/>
        </authorList>
    </citation>
    <scope>IDENTIFICATION</scope>
</reference>
<protein>
    <submittedName>
        <fullName evidence="3">Uncharacterized protein LOC103000838</fullName>
    </submittedName>
</protein>
<evidence type="ECO:0000256" key="1">
    <source>
        <dbReference type="SAM" id="MobiDB-lite"/>
    </source>
</evidence>
<evidence type="ECO:0000313" key="2">
    <source>
        <dbReference type="Proteomes" id="UP001652580"/>
    </source>
</evidence>
<gene>
    <name evidence="3" type="primary">LOC103000838</name>
</gene>